<reference evidence="10" key="2">
    <citation type="submission" date="2025-09" db="UniProtKB">
        <authorList>
            <consortium name="Ensembl"/>
        </authorList>
    </citation>
    <scope>IDENTIFICATION</scope>
</reference>
<dbReference type="PANTHER" id="PTHR46106:SF4">
    <property type="entry name" value="IA-2 PROTEIN TYROSINE PHOSPHATASE, ISOFORM C"/>
    <property type="match status" value="1"/>
</dbReference>
<dbReference type="SUPFAM" id="SSF52799">
    <property type="entry name" value="(Phosphotyrosine protein) phosphatases II"/>
    <property type="match status" value="1"/>
</dbReference>
<dbReference type="Gene3D" id="3.90.190.10">
    <property type="entry name" value="Protein tyrosine phosphatase superfamily"/>
    <property type="match status" value="1"/>
</dbReference>
<dbReference type="OMA" id="FEMLQMR"/>
<keyword evidence="3" id="KW-0732">Signal</keyword>
<dbReference type="PRINTS" id="PR00700">
    <property type="entry name" value="PRTYPHPHTASE"/>
</dbReference>
<dbReference type="Proteomes" id="UP000694388">
    <property type="component" value="Unplaced"/>
</dbReference>
<dbReference type="GO" id="GO:0045202">
    <property type="term" value="C:synapse"/>
    <property type="evidence" value="ECO:0007669"/>
    <property type="project" value="TreeGrafter"/>
</dbReference>
<dbReference type="GO" id="GO:0030659">
    <property type="term" value="C:cytoplasmic vesicle membrane"/>
    <property type="evidence" value="ECO:0007669"/>
    <property type="project" value="UniProtKB-SubCell"/>
</dbReference>
<evidence type="ECO:0000256" key="7">
    <source>
        <dbReference type="ARBA" id="ARBA00023329"/>
    </source>
</evidence>
<keyword evidence="7" id="KW-0968">Cytoplasmic vesicle</keyword>
<dbReference type="SMART" id="SM00194">
    <property type="entry name" value="PTPc"/>
    <property type="match status" value="1"/>
</dbReference>
<name>A0A8C4X0R7_EPTBU</name>
<dbReference type="InterPro" id="IPR003595">
    <property type="entry name" value="Tyr_Pase_cat"/>
</dbReference>
<dbReference type="PROSITE" id="PS50055">
    <property type="entry name" value="TYR_PHOSPHATASE_PTP"/>
    <property type="match status" value="1"/>
</dbReference>
<evidence type="ECO:0000313" key="10">
    <source>
        <dbReference type="Ensembl" id="ENSEBUP00000024977.1"/>
    </source>
</evidence>
<evidence type="ECO:0000313" key="11">
    <source>
        <dbReference type="Proteomes" id="UP000694388"/>
    </source>
</evidence>
<evidence type="ECO:0000256" key="4">
    <source>
        <dbReference type="ARBA" id="ARBA00022989"/>
    </source>
</evidence>
<dbReference type="PANTHER" id="PTHR46106">
    <property type="entry name" value="IA-2 PROTEIN TYROSINE PHOSPHATASE, ISOFORM C"/>
    <property type="match status" value="1"/>
</dbReference>
<evidence type="ECO:0000259" key="8">
    <source>
        <dbReference type="PROSITE" id="PS50055"/>
    </source>
</evidence>
<dbReference type="InterPro" id="IPR000242">
    <property type="entry name" value="PTP_cat"/>
</dbReference>
<comment type="subcellular location">
    <subcellularLocation>
        <location evidence="1">Cytoplasmic vesicle membrane</location>
        <topology evidence="1">Single-pass type I membrane protein</topology>
    </subcellularLocation>
</comment>
<dbReference type="GeneTree" id="ENSGT00940000154095"/>
<dbReference type="GO" id="GO:0030141">
    <property type="term" value="C:secretory granule"/>
    <property type="evidence" value="ECO:0007669"/>
    <property type="project" value="InterPro"/>
</dbReference>
<feature type="domain" description="Tyrosine specific protein phosphatases" evidence="9">
    <location>
        <begin position="190"/>
        <end position="262"/>
    </location>
</feature>
<dbReference type="FunFam" id="3.90.190.10:FF:000017">
    <property type="entry name" value="receptor-type tyrosine-protein phosphatase-like N isoform X2"/>
    <property type="match status" value="1"/>
</dbReference>
<organism evidence="10 11">
    <name type="scientific">Eptatretus burgeri</name>
    <name type="common">Inshore hagfish</name>
    <dbReference type="NCBI Taxonomy" id="7764"/>
    <lineage>
        <taxon>Eukaryota</taxon>
        <taxon>Metazoa</taxon>
        <taxon>Chordata</taxon>
        <taxon>Craniata</taxon>
        <taxon>Vertebrata</taxon>
        <taxon>Cyclostomata</taxon>
        <taxon>Myxini</taxon>
        <taxon>Myxiniformes</taxon>
        <taxon>Myxinidae</taxon>
        <taxon>Eptatretinae</taxon>
        <taxon>Eptatretus</taxon>
    </lineage>
</organism>
<evidence type="ECO:0000256" key="2">
    <source>
        <dbReference type="ARBA" id="ARBA00022692"/>
    </source>
</evidence>
<dbReference type="PROSITE" id="PS50056">
    <property type="entry name" value="TYR_PHOSPHATASE_2"/>
    <property type="match status" value="1"/>
</dbReference>
<keyword evidence="2" id="KW-0812">Transmembrane</keyword>
<dbReference type="Pfam" id="PF00102">
    <property type="entry name" value="Y_phosphatase"/>
    <property type="match status" value="1"/>
</dbReference>
<keyword evidence="5" id="KW-0472">Membrane</keyword>
<proteinExistence type="predicted"/>
<dbReference type="GO" id="GO:0051046">
    <property type="term" value="P:regulation of secretion"/>
    <property type="evidence" value="ECO:0007669"/>
    <property type="project" value="TreeGrafter"/>
</dbReference>
<evidence type="ECO:0000259" key="9">
    <source>
        <dbReference type="PROSITE" id="PS50056"/>
    </source>
</evidence>
<keyword evidence="4" id="KW-1133">Transmembrane helix</keyword>
<dbReference type="GO" id="GO:0004725">
    <property type="term" value="F:protein tyrosine phosphatase activity"/>
    <property type="evidence" value="ECO:0007669"/>
    <property type="project" value="InterPro"/>
</dbReference>
<dbReference type="SMART" id="SM00404">
    <property type="entry name" value="PTPc_motif"/>
    <property type="match status" value="1"/>
</dbReference>
<evidence type="ECO:0000256" key="6">
    <source>
        <dbReference type="ARBA" id="ARBA00023180"/>
    </source>
</evidence>
<dbReference type="AlphaFoldDB" id="A0A8C4X0R7"/>
<dbReference type="InterPro" id="IPR033522">
    <property type="entry name" value="IA-2/IA-2_beta"/>
</dbReference>
<keyword evidence="11" id="KW-1185">Reference proteome</keyword>
<evidence type="ECO:0000256" key="3">
    <source>
        <dbReference type="ARBA" id="ARBA00022729"/>
    </source>
</evidence>
<evidence type="ECO:0000256" key="5">
    <source>
        <dbReference type="ARBA" id="ARBA00023136"/>
    </source>
</evidence>
<reference evidence="10" key="1">
    <citation type="submission" date="2025-08" db="UniProtKB">
        <authorList>
            <consortium name="Ensembl"/>
        </authorList>
    </citation>
    <scope>IDENTIFICATION</scope>
</reference>
<accession>A0A8C4X0R7</accession>
<evidence type="ECO:0008006" key="12">
    <source>
        <dbReference type="Google" id="ProtNLM"/>
    </source>
</evidence>
<dbReference type="InterPro" id="IPR029021">
    <property type="entry name" value="Prot-tyrosine_phosphatase-like"/>
</dbReference>
<keyword evidence="6" id="KW-0325">Glycoprotein</keyword>
<protein>
    <recommendedName>
        <fullName evidence="12">Receptor-type tyrosine-protein phosphatase-like N</fullName>
    </recommendedName>
</protein>
<feature type="domain" description="Tyrosine-protein phosphatase" evidence="8">
    <location>
        <begin position="11"/>
        <end position="271"/>
    </location>
</feature>
<evidence type="ECO:0000256" key="1">
    <source>
        <dbReference type="ARBA" id="ARBA00004358"/>
    </source>
</evidence>
<sequence>MEDHVRNRHRLQREWEALCMYQAEPCSCTIAQNLQNVFKNRTPVIVPYDHARVVLNSDVNASASDYINASLITDHDPRTPAYIAAQSPMAHTISDFWQMVWENRCVVLVMLCPSGDEGKDCCPRYWPTEGSAIYHKYEVHLVSEHVCCEEYVVRSLYLKHMLTGETRTVTQFHFLRWAPKDVPSAPYTLLEFRRKVNKCFRGRSCPIIVHCSDGSGHSGTYILLDMVLNRVAKGTKEIDIAATLEFIRDQRPKMVETKEQFAFCLTAVAEEVNSILKSLPK</sequence>
<dbReference type="Ensembl" id="ENSEBUT00000025553.1">
    <property type="protein sequence ID" value="ENSEBUP00000024977.1"/>
    <property type="gene ID" value="ENSEBUG00000015419.1"/>
</dbReference>
<dbReference type="InterPro" id="IPR000387">
    <property type="entry name" value="Tyr_Pase_dom"/>
</dbReference>